<gene>
    <name evidence="1" type="ORF">ACFFLE_08125</name>
</gene>
<comment type="caution">
    <text evidence="1">The sequence shown here is derived from an EMBL/GenBank/DDBJ whole genome shotgun (WGS) entry which is preliminary data.</text>
</comment>
<accession>A0ABV5Z4U6</accession>
<organism evidence="1 2">
    <name type="scientific">Salinicoccus siamensis</name>
    <dbReference type="NCBI Taxonomy" id="381830"/>
    <lineage>
        <taxon>Bacteria</taxon>
        <taxon>Bacillati</taxon>
        <taxon>Bacillota</taxon>
        <taxon>Bacilli</taxon>
        <taxon>Bacillales</taxon>
        <taxon>Staphylococcaceae</taxon>
        <taxon>Salinicoccus</taxon>
    </lineage>
</organism>
<proteinExistence type="predicted"/>
<dbReference type="RefSeq" id="WP_380570628.1">
    <property type="nucleotide sequence ID" value="NZ_JBHMAH010000028.1"/>
</dbReference>
<dbReference type="Gene3D" id="3.30.70.100">
    <property type="match status" value="1"/>
</dbReference>
<sequence length="175" mass="19953">MNLHLTTGTISYMNDLKKNNEGLHIAAIGKDALLYYESEEKESMFSSRHSYNLSHSTNDLDEYSPVSIHFIPVPGDSKGPVYGHLSRLSEVLDGTRGVQFYRIGEALGEDEFIVMVGWAQSSTYYDFKDTEGYSEYLSTDALAKFRTEESLFHKSISSKFYLPLKDNEENEEDDF</sequence>
<protein>
    <recommendedName>
        <fullName evidence="3">Signal transduction protein TRAP</fullName>
    </recommendedName>
</protein>
<keyword evidence="2" id="KW-1185">Reference proteome</keyword>
<dbReference type="Proteomes" id="UP001589740">
    <property type="component" value="Unassembled WGS sequence"/>
</dbReference>
<evidence type="ECO:0000313" key="1">
    <source>
        <dbReference type="EMBL" id="MFB9861061.1"/>
    </source>
</evidence>
<evidence type="ECO:0008006" key="3">
    <source>
        <dbReference type="Google" id="ProtNLM"/>
    </source>
</evidence>
<name>A0ABV5Z4U6_9STAP</name>
<evidence type="ECO:0000313" key="2">
    <source>
        <dbReference type="Proteomes" id="UP001589740"/>
    </source>
</evidence>
<dbReference type="EMBL" id="JBHMAH010000028">
    <property type="protein sequence ID" value="MFB9861061.1"/>
    <property type="molecule type" value="Genomic_DNA"/>
</dbReference>
<reference evidence="1 2" key="1">
    <citation type="submission" date="2024-09" db="EMBL/GenBank/DDBJ databases">
        <authorList>
            <person name="Sun Q."/>
            <person name="Mori K."/>
        </authorList>
    </citation>
    <scope>NUCLEOTIDE SEQUENCE [LARGE SCALE GENOMIC DNA]</scope>
    <source>
        <strain evidence="1 2">JCM 12822</strain>
    </source>
</reference>